<evidence type="ECO:0000313" key="3">
    <source>
        <dbReference type="EMBL" id="MFC4824991.1"/>
    </source>
</evidence>
<keyword evidence="2" id="KW-1133">Transmembrane helix</keyword>
<keyword evidence="2" id="KW-0812">Transmembrane</keyword>
<dbReference type="InterPro" id="IPR007462">
    <property type="entry name" value="COV1-like"/>
</dbReference>
<evidence type="ECO:0000256" key="2">
    <source>
        <dbReference type="SAM" id="Phobius"/>
    </source>
</evidence>
<comment type="caution">
    <text evidence="3">The sequence shown here is derived from an EMBL/GenBank/DDBJ whole genome shotgun (WGS) entry which is preliminary data.</text>
</comment>
<evidence type="ECO:0000313" key="4">
    <source>
        <dbReference type="Proteomes" id="UP001595945"/>
    </source>
</evidence>
<feature type="transmembrane region" description="Helical" evidence="2">
    <location>
        <begin position="47"/>
        <end position="65"/>
    </location>
</feature>
<gene>
    <name evidence="3" type="ORF">ACFO9K_12050</name>
</gene>
<dbReference type="EMBL" id="JBHSHT010000001">
    <property type="protein sequence ID" value="MFC4824991.1"/>
    <property type="molecule type" value="Genomic_DNA"/>
</dbReference>
<accession>A0ABD5Q453</accession>
<protein>
    <submittedName>
        <fullName evidence="3">DUF502 domain-containing protein</fullName>
    </submittedName>
</protein>
<organism evidence="3 4">
    <name type="scientific">Halorussus aquaticus</name>
    <dbReference type="NCBI Taxonomy" id="2953748"/>
    <lineage>
        <taxon>Archaea</taxon>
        <taxon>Methanobacteriati</taxon>
        <taxon>Methanobacteriota</taxon>
        <taxon>Stenosarchaea group</taxon>
        <taxon>Halobacteria</taxon>
        <taxon>Halobacteriales</taxon>
        <taxon>Haladaptataceae</taxon>
        <taxon>Halorussus</taxon>
    </lineage>
</organism>
<proteinExistence type="predicted"/>
<sequence length="202" mass="21792">MSSWKRDVASGLIVILPLLVSAYIIAYLYLAIAGIPVLQDIRPPLRVLTVLVVFSMLVLSVGYMMRTAVGSLVEGAIDGVMNRVPGLRVVYNASKMAAETALSDTTDLQAPVKVEVWSGMRMTAFKTGKTTDDGRELLFLPTAPNITTGFVVEVEPSDFQETDESVEDALTRILSAGFGETSEAGIPIDVEDEKETQSPPPQ</sequence>
<dbReference type="Pfam" id="PF04367">
    <property type="entry name" value="DUF502"/>
    <property type="match status" value="1"/>
</dbReference>
<name>A0ABD5Q453_9EURY</name>
<dbReference type="GeneID" id="73044307"/>
<feature type="transmembrane region" description="Helical" evidence="2">
    <location>
        <begin position="12"/>
        <end position="35"/>
    </location>
</feature>
<dbReference type="RefSeq" id="WP_254269302.1">
    <property type="nucleotide sequence ID" value="NZ_CP100400.1"/>
</dbReference>
<feature type="region of interest" description="Disordered" evidence="1">
    <location>
        <begin position="180"/>
        <end position="202"/>
    </location>
</feature>
<keyword evidence="4" id="KW-1185">Reference proteome</keyword>
<dbReference type="PANTHER" id="PTHR31876:SF26">
    <property type="entry name" value="PROTEIN LIKE COV 2"/>
    <property type="match status" value="1"/>
</dbReference>
<dbReference type="PANTHER" id="PTHR31876">
    <property type="entry name" value="COV-LIKE PROTEIN 1"/>
    <property type="match status" value="1"/>
</dbReference>
<dbReference type="Proteomes" id="UP001595945">
    <property type="component" value="Unassembled WGS sequence"/>
</dbReference>
<dbReference type="AlphaFoldDB" id="A0ABD5Q453"/>
<keyword evidence="2" id="KW-0472">Membrane</keyword>
<reference evidence="3 4" key="1">
    <citation type="journal article" date="2019" name="Int. J. Syst. Evol. Microbiol.">
        <title>The Global Catalogue of Microorganisms (GCM) 10K type strain sequencing project: providing services to taxonomists for standard genome sequencing and annotation.</title>
        <authorList>
            <consortium name="The Broad Institute Genomics Platform"/>
            <consortium name="The Broad Institute Genome Sequencing Center for Infectious Disease"/>
            <person name="Wu L."/>
            <person name="Ma J."/>
        </authorList>
    </citation>
    <scope>NUCLEOTIDE SEQUENCE [LARGE SCALE GENOMIC DNA]</scope>
    <source>
        <strain evidence="3 4">XZYJ18</strain>
    </source>
</reference>
<evidence type="ECO:0000256" key="1">
    <source>
        <dbReference type="SAM" id="MobiDB-lite"/>
    </source>
</evidence>